<proteinExistence type="predicted"/>
<dbReference type="SUPFAM" id="SSF54277">
    <property type="entry name" value="CAD &amp; PB1 domains"/>
    <property type="match status" value="1"/>
</dbReference>
<dbReference type="PANTHER" id="PTHR20930">
    <property type="entry name" value="OVARIAN CARCINOMA ANTIGEN CA125-RELATED"/>
    <property type="match status" value="1"/>
</dbReference>
<dbReference type="SMART" id="SM00666">
    <property type="entry name" value="PB1"/>
    <property type="match status" value="1"/>
</dbReference>
<organism evidence="3 4">
    <name type="scientific">Rhizophagus clarus</name>
    <dbReference type="NCBI Taxonomy" id="94130"/>
    <lineage>
        <taxon>Eukaryota</taxon>
        <taxon>Fungi</taxon>
        <taxon>Fungi incertae sedis</taxon>
        <taxon>Mucoromycota</taxon>
        <taxon>Glomeromycotina</taxon>
        <taxon>Glomeromycetes</taxon>
        <taxon>Glomerales</taxon>
        <taxon>Glomeraceae</taxon>
        <taxon>Rhizophagus</taxon>
    </lineage>
</organism>
<dbReference type="Pfam" id="PF00564">
    <property type="entry name" value="PB1"/>
    <property type="match status" value="1"/>
</dbReference>
<evidence type="ECO:0000259" key="2">
    <source>
        <dbReference type="PROSITE" id="PS51745"/>
    </source>
</evidence>
<name>A0A8H3ME31_9GLOM</name>
<dbReference type="PROSITE" id="PS51745">
    <property type="entry name" value="PB1"/>
    <property type="match status" value="1"/>
</dbReference>
<evidence type="ECO:0000256" key="1">
    <source>
        <dbReference type="SAM" id="MobiDB-lite"/>
    </source>
</evidence>
<gene>
    <name evidence="3" type="ORF">RCL2_002900300</name>
</gene>
<dbReference type="Proteomes" id="UP000615446">
    <property type="component" value="Unassembled WGS sequence"/>
</dbReference>
<dbReference type="EMBL" id="BLAL01000313">
    <property type="protein sequence ID" value="GET02627.1"/>
    <property type="molecule type" value="Genomic_DNA"/>
</dbReference>
<evidence type="ECO:0000313" key="4">
    <source>
        <dbReference type="Proteomes" id="UP000615446"/>
    </source>
</evidence>
<feature type="domain" description="PB1" evidence="2">
    <location>
        <begin position="42"/>
        <end position="116"/>
    </location>
</feature>
<dbReference type="InterPro" id="IPR053793">
    <property type="entry name" value="PB1-like"/>
</dbReference>
<sequence length="400" mass="45480">MTNMTIISSLRISIPYIPSNTTRLTIKYPNISIFPNIIKEKMASIKVTYGQTSRKFTIPSSTTWSQFESQLHDLFNIPSDASISISYIDEDGDVITLSTDSELQQILSDQESFGTNVKFSIYTSENSDNNDWVLENAEEKDDSVATISDDEITSKKDDEIVAYNISEPSETENNENNENVENTENTENTENIENTESMDINQAADIQTEEQLPTVEIKNYPRVTVTDEKDDPLFEPTLQGENFEKQSEELLTPVDYINKEQNQENPETPAESSNSANTPNNANTNASPKENNEESEDDPSVIFIFSSRPYIQRTYYRPRVNLFNSLLNGPTYFDHFNHFNNFSHFGRFARPSRPRYSYITPSYGFRRNPYFGSRSCGLASRGFSGFGSGFTNGGFYHFGF</sequence>
<dbReference type="OrthoDB" id="661148at2759"/>
<dbReference type="PANTHER" id="PTHR20930:SF0">
    <property type="entry name" value="PROTEIN ILRUN"/>
    <property type="match status" value="1"/>
</dbReference>
<dbReference type="AlphaFoldDB" id="A0A8H3ME31"/>
<evidence type="ECO:0000313" key="3">
    <source>
        <dbReference type="EMBL" id="GET02627.1"/>
    </source>
</evidence>
<feature type="compositionally biased region" description="Low complexity" evidence="1">
    <location>
        <begin position="176"/>
        <end position="195"/>
    </location>
</feature>
<protein>
    <submittedName>
        <fullName evidence="3">Protein NBR1 homolog</fullName>
    </submittedName>
</protein>
<dbReference type="CDD" id="cd05992">
    <property type="entry name" value="PB1"/>
    <property type="match status" value="1"/>
</dbReference>
<accession>A0A8H3ME31</accession>
<feature type="region of interest" description="Disordered" evidence="1">
    <location>
        <begin position="261"/>
        <end position="298"/>
    </location>
</feature>
<feature type="compositionally biased region" description="Low complexity" evidence="1">
    <location>
        <begin position="272"/>
        <end position="288"/>
    </location>
</feature>
<dbReference type="InterPro" id="IPR000270">
    <property type="entry name" value="PB1_dom"/>
</dbReference>
<dbReference type="Gene3D" id="3.10.20.90">
    <property type="entry name" value="Phosphatidylinositol 3-kinase Catalytic Subunit, Chain A, domain 1"/>
    <property type="match status" value="1"/>
</dbReference>
<reference evidence="3" key="1">
    <citation type="submission" date="2019-10" db="EMBL/GenBank/DDBJ databases">
        <title>Conservation and host-specific expression of non-tandemly repeated heterogenous ribosome RNA gene in arbuscular mycorrhizal fungi.</title>
        <authorList>
            <person name="Maeda T."/>
            <person name="Kobayashi Y."/>
            <person name="Nakagawa T."/>
            <person name="Ezawa T."/>
            <person name="Yamaguchi K."/>
            <person name="Bino T."/>
            <person name="Nishimoto Y."/>
            <person name="Shigenobu S."/>
            <person name="Kawaguchi M."/>
        </authorList>
    </citation>
    <scope>NUCLEOTIDE SEQUENCE</scope>
    <source>
        <strain evidence="3">HR1</strain>
    </source>
</reference>
<feature type="region of interest" description="Disordered" evidence="1">
    <location>
        <begin position="165"/>
        <end position="247"/>
    </location>
</feature>
<comment type="caution">
    <text evidence="3">The sequence shown here is derived from an EMBL/GenBank/DDBJ whole genome shotgun (WGS) entry which is preliminary data.</text>
</comment>